<protein>
    <submittedName>
        <fullName evidence="9">Unannotated protein</fullName>
    </submittedName>
</protein>
<evidence type="ECO:0000256" key="6">
    <source>
        <dbReference type="ARBA" id="ARBA00023136"/>
    </source>
</evidence>
<comment type="pathway">
    <text evidence="2">Carotenoid biosynthesis.</text>
</comment>
<evidence type="ECO:0000256" key="1">
    <source>
        <dbReference type="ARBA" id="ARBA00004141"/>
    </source>
</evidence>
<gene>
    <name evidence="9" type="ORF">UFOPK1639_00544</name>
</gene>
<name>A0A6J6DHG7_9ZZZZ</name>
<dbReference type="EMBL" id="CAEZTH010000051">
    <property type="protein sequence ID" value="CAB4562545.1"/>
    <property type="molecule type" value="Genomic_DNA"/>
</dbReference>
<sequence length="109" mass="12341">MYGSYLIVLILSLFGLYLLDHTHKLAFTVDAKRSLLSMVPAYVLFLIWDIAGIATGIFFRGQNTLLTGIQVFPEFPIEELFFLALLCYSTLIVFTWVQKTLTARESGGR</sequence>
<feature type="transmembrane region" description="Helical" evidence="8">
    <location>
        <begin position="6"/>
        <end position="27"/>
    </location>
</feature>
<feature type="transmembrane region" description="Helical" evidence="8">
    <location>
        <begin position="39"/>
        <end position="60"/>
    </location>
</feature>
<dbReference type="GO" id="GO:0016120">
    <property type="term" value="P:carotene biosynthetic process"/>
    <property type="evidence" value="ECO:0007669"/>
    <property type="project" value="UniProtKB-ARBA"/>
</dbReference>
<evidence type="ECO:0000256" key="8">
    <source>
        <dbReference type="SAM" id="Phobius"/>
    </source>
</evidence>
<dbReference type="GO" id="GO:0016020">
    <property type="term" value="C:membrane"/>
    <property type="evidence" value="ECO:0007669"/>
    <property type="project" value="UniProtKB-SubCell"/>
</dbReference>
<keyword evidence="3 8" id="KW-0812">Transmembrane</keyword>
<dbReference type="NCBIfam" id="TIGR03462">
    <property type="entry name" value="CarR_dom_SF"/>
    <property type="match status" value="1"/>
</dbReference>
<evidence type="ECO:0000256" key="7">
    <source>
        <dbReference type="ARBA" id="ARBA00023235"/>
    </source>
</evidence>
<organism evidence="9">
    <name type="scientific">freshwater metagenome</name>
    <dbReference type="NCBI Taxonomy" id="449393"/>
    <lineage>
        <taxon>unclassified sequences</taxon>
        <taxon>metagenomes</taxon>
        <taxon>ecological metagenomes</taxon>
    </lineage>
</organism>
<evidence type="ECO:0000313" key="9">
    <source>
        <dbReference type="EMBL" id="CAB4562545.1"/>
    </source>
</evidence>
<dbReference type="GO" id="GO:0016872">
    <property type="term" value="F:intramolecular lyase activity"/>
    <property type="evidence" value="ECO:0007669"/>
    <property type="project" value="InterPro"/>
</dbReference>
<dbReference type="InterPro" id="IPR017825">
    <property type="entry name" value="Lycopene_cyclase_dom"/>
</dbReference>
<feature type="transmembrane region" description="Helical" evidence="8">
    <location>
        <begin position="80"/>
        <end position="97"/>
    </location>
</feature>
<keyword evidence="5 8" id="KW-1133">Transmembrane helix</keyword>
<evidence type="ECO:0000256" key="5">
    <source>
        <dbReference type="ARBA" id="ARBA00022989"/>
    </source>
</evidence>
<keyword evidence="4" id="KW-0125">Carotenoid biosynthesis</keyword>
<evidence type="ECO:0000256" key="3">
    <source>
        <dbReference type="ARBA" id="ARBA00022692"/>
    </source>
</evidence>
<dbReference type="GO" id="GO:0045436">
    <property type="term" value="F:lycopene beta cyclase activity"/>
    <property type="evidence" value="ECO:0007669"/>
    <property type="project" value="UniProtKB-ARBA"/>
</dbReference>
<reference evidence="9" key="1">
    <citation type="submission" date="2020-05" db="EMBL/GenBank/DDBJ databases">
        <authorList>
            <person name="Chiriac C."/>
            <person name="Salcher M."/>
            <person name="Ghai R."/>
            <person name="Kavagutti S V."/>
        </authorList>
    </citation>
    <scope>NUCLEOTIDE SEQUENCE</scope>
</reference>
<dbReference type="AlphaFoldDB" id="A0A6J6DHG7"/>
<accession>A0A6J6DHG7</accession>
<keyword evidence="7" id="KW-0413">Isomerase</keyword>
<dbReference type="GO" id="GO:0016117">
    <property type="term" value="P:carotenoid biosynthetic process"/>
    <property type="evidence" value="ECO:0007669"/>
    <property type="project" value="UniProtKB-KW"/>
</dbReference>
<keyword evidence="6 8" id="KW-0472">Membrane</keyword>
<evidence type="ECO:0000256" key="2">
    <source>
        <dbReference type="ARBA" id="ARBA00004829"/>
    </source>
</evidence>
<comment type="subcellular location">
    <subcellularLocation>
        <location evidence="1">Membrane</location>
        <topology evidence="1">Multi-pass membrane protein</topology>
    </subcellularLocation>
</comment>
<proteinExistence type="predicted"/>
<evidence type="ECO:0000256" key="4">
    <source>
        <dbReference type="ARBA" id="ARBA00022746"/>
    </source>
</evidence>